<evidence type="ECO:0000313" key="1">
    <source>
        <dbReference type="EMBL" id="WWQ63269.1"/>
    </source>
</evidence>
<sequence>MSEPSTGRAVSGQDEVVDLCRDLIRIDTSNYGDHSGPGERKAAEYVAEKLAEVGLEPKIFESHPGRASTVARIEGEDPSRPALLIHGHTDVVPANAADWTHHPFSGEVADGCVWGRGAVDMKDMDAMTLAVVRDRLRTGRKPPRDIVLAFLADEEAGGVFGAHHLVDHHPELFEGVSESISEVGGFSFTVNEQRRLYLIQTAEKGMHWMKLTVAGTAGHGSMIHRDNAITELSEAVARLGRHKFPVRVTKTLRHFLDELGDALGTELDPEDMEETIAKLGGIAKLIGATLSNTANPTQLGAGYKVNVIPGEATAHVDGRYLPGHEEEFLADLDRILGPKVRREDVHSDKAVETDFDGAIVEAMQTALVAEDPIAKAIPYMLSGGTDAKSFVELGIRNFGFAPLQLPPELDFAGMFHGVDERVPVDGLKFGVRVLDRFIDAS</sequence>
<evidence type="ECO:0000313" key="2">
    <source>
        <dbReference type="Proteomes" id="UP001432251"/>
    </source>
</evidence>
<proteinExistence type="predicted"/>
<accession>A0ACD5A7Y8</accession>
<name>A0ACD5A7Y8_9ACTN</name>
<organism evidence="1 2">
    <name type="scientific">Streptomyces citrinus</name>
    <dbReference type="NCBI Taxonomy" id="3118173"/>
    <lineage>
        <taxon>Bacteria</taxon>
        <taxon>Bacillati</taxon>
        <taxon>Actinomycetota</taxon>
        <taxon>Actinomycetes</taxon>
        <taxon>Kitasatosporales</taxon>
        <taxon>Streptomycetaceae</taxon>
        <taxon>Streptomyces</taxon>
    </lineage>
</organism>
<gene>
    <name evidence="1" type="ORF">V2W30_07860</name>
</gene>
<keyword evidence="2" id="KW-1185">Reference proteome</keyword>
<dbReference type="Proteomes" id="UP001432251">
    <property type="component" value="Chromosome"/>
</dbReference>
<reference evidence="1" key="1">
    <citation type="journal article" date="2025" name="Int. J. Syst. Evol. Microbiol.">
        <title>Streptomyces citrinus sp. nov., with yellow diffusible pigment.</title>
        <authorList>
            <person name="He Y."/>
            <person name="Yang E."/>
            <person name="Xu J."/>
            <person name="Sun Y."/>
            <person name="Sun L."/>
        </authorList>
    </citation>
    <scope>NUCLEOTIDE SEQUENCE</scope>
    <source>
        <strain evidence="1">Q6</strain>
    </source>
</reference>
<dbReference type="EMBL" id="CP146022">
    <property type="protein sequence ID" value="WWQ63269.1"/>
    <property type="molecule type" value="Genomic_DNA"/>
</dbReference>
<protein>
    <submittedName>
        <fullName evidence="1">M20/M25/M40 family metallo-hydrolase</fullName>
    </submittedName>
</protein>